<dbReference type="SUPFAM" id="SSF50022">
    <property type="entry name" value="ISP domain"/>
    <property type="match status" value="1"/>
</dbReference>
<keyword evidence="7" id="KW-0560">Oxidoreductase</keyword>
<dbReference type="RefSeq" id="WP_005284141.1">
    <property type="nucleotide sequence ID" value="NZ_BMDA01000001.1"/>
</dbReference>
<dbReference type="AlphaFoldDB" id="N9R8J1"/>
<accession>N9R8J1</accession>
<keyword evidence="7" id="KW-0223">Dioxygenase</keyword>
<evidence type="ECO:0000256" key="2">
    <source>
        <dbReference type="ARBA" id="ARBA00022723"/>
    </source>
</evidence>
<evidence type="ECO:0000259" key="5">
    <source>
        <dbReference type="PROSITE" id="PS51296"/>
    </source>
</evidence>
<sequence>MNHTSINCIVEKFLCNTAQVEAGTGLQVILQGYPPLAVFHLNNGEFHVTADTCTHGNASLADGELEGEEVECPFHAGSFNVKTGAACSAPCHIPLRIYPSVVENGQVFLLE</sequence>
<evidence type="ECO:0000313" key="8">
    <source>
        <dbReference type="Proteomes" id="UP000013200"/>
    </source>
</evidence>
<dbReference type="CDD" id="cd03528">
    <property type="entry name" value="Rieske_RO_ferredoxin"/>
    <property type="match status" value="1"/>
</dbReference>
<dbReference type="EMBL" id="BMDA01000001">
    <property type="protein sequence ID" value="GGH35219.1"/>
    <property type="molecule type" value="Genomic_DNA"/>
</dbReference>
<dbReference type="EMBL" id="APSA01000005">
    <property type="protein sequence ID" value="ENX38606.1"/>
    <property type="molecule type" value="Genomic_DNA"/>
</dbReference>
<reference evidence="7 9" key="2">
    <citation type="journal article" date="2014" name="Int. J. Syst. Evol. Microbiol.">
        <title>Complete genome sequence of Corynebacterium casei LMG S-19264T (=DSM 44701T), isolated from a smear-ripened cheese.</title>
        <authorList>
            <consortium name="US DOE Joint Genome Institute (JGI-PGF)"/>
            <person name="Walter F."/>
            <person name="Albersmeier A."/>
            <person name="Kalinowski J."/>
            <person name="Ruckert C."/>
        </authorList>
    </citation>
    <scope>NUCLEOTIDE SEQUENCE [LARGE SCALE GENOMIC DNA]</scope>
    <source>
        <strain evidence="7 9">CCM 8635</strain>
    </source>
</reference>
<feature type="domain" description="Rieske" evidence="5">
    <location>
        <begin position="12"/>
        <end position="109"/>
    </location>
</feature>
<comment type="caution">
    <text evidence="6">The sequence shown here is derived from an EMBL/GenBank/DDBJ whole genome shotgun (WGS) entry which is preliminary data.</text>
</comment>
<keyword evidence="2" id="KW-0479">Metal-binding</keyword>
<keyword evidence="8" id="KW-1185">Reference proteome</keyword>
<dbReference type="GO" id="GO:0051213">
    <property type="term" value="F:dioxygenase activity"/>
    <property type="evidence" value="ECO:0007669"/>
    <property type="project" value="UniProtKB-KW"/>
</dbReference>
<gene>
    <name evidence="7" type="primary">hcaC</name>
    <name evidence="6" type="ORF">F888_01475</name>
    <name evidence="7" type="ORF">GCM10007354_18300</name>
</gene>
<reference evidence="6 8" key="1">
    <citation type="submission" date="2013-02" db="EMBL/GenBank/DDBJ databases">
        <title>The Genome Sequence of Acinetobacter sp. NIPH 3623.</title>
        <authorList>
            <consortium name="The Broad Institute Genome Sequencing Platform"/>
            <consortium name="The Broad Institute Genome Sequencing Center for Infectious Disease"/>
            <person name="Cerqueira G."/>
            <person name="Feldgarden M."/>
            <person name="Courvalin P."/>
            <person name="Perichon B."/>
            <person name="Grillot-Courvalin C."/>
            <person name="Clermont D."/>
            <person name="Rocha E."/>
            <person name="Yoon E.-J."/>
            <person name="Nemec A."/>
            <person name="Walker B."/>
            <person name="Young S.K."/>
            <person name="Zeng Q."/>
            <person name="Gargeya S."/>
            <person name="Fitzgerald M."/>
            <person name="Haas B."/>
            <person name="Abouelleil A."/>
            <person name="Alvarado L."/>
            <person name="Arachchi H.M."/>
            <person name="Berlin A.M."/>
            <person name="Chapman S.B."/>
            <person name="Dewar J."/>
            <person name="Goldberg J."/>
            <person name="Griggs A."/>
            <person name="Gujja S."/>
            <person name="Hansen M."/>
            <person name="Howarth C."/>
            <person name="Imamovic A."/>
            <person name="Larimer J."/>
            <person name="McCowan C."/>
            <person name="Murphy C."/>
            <person name="Neiman D."/>
            <person name="Pearson M."/>
            <person name="Priest M."/>
            <person name="Roberts A."/>
            <person name="Saif S."/>
            <person name="Shea T."/>
            <person name="Sisk P."/>
            <person name="Sykes S."/>
            <person name="Wortman J."/>
            <person name="Nusbaum C."/>
            <person name="Birren B."/>
        </authorList>
    </citation>
    <scope>NUCLEOTIDE SEQUENCE [LARGE SCALE GENOMIC DNA]</scope>
    <source>
        <strain evidence="6 8">NIPH 3623</strain>
    </source>
</reference>
<evidence type="ECO:0000313" key="6">
    <source>
        <dbReference type="EMBL" id="ENX38606.1"/>
    </source>
</evidence>
<evidence type="ECO:0000256" key="3">
    <source>
        <dbReference type="ARBA" id="ARBA00023004"/>
    </source>
</evidence>
<keyword evidence="4" id="KW-0411">Iron-sulfur</keyword>
<dbReference type="PROSITE" id="PS51296">
    <property type="entry name" value="RIESKE"/>
    <property type="match status" value="1"/>
</dbReference>
<dbReference type="HOGENOM" id="CLU_055690_5_2_6"/>
<keyword evidence="3" id="KW-0408">Iron</keyword>
<organism evidence="6 8">
    <name type="scientific">Acinetobacter courvalinii</name>
    <dbReference type="NCBI Taxonomy" id="280147"/>
    <lineage>
        <taxon>Bacteria</taxon>
        <taxon>Pseudomonadati</taxon>
        <taxon>Pseudomonadota</taxon>
        <taxon>Gammaproteobacteria</taxon>
        <taxon>Moraxellales</taxon>
        <taxon>Moraxellaceae</taxon>
        <taxon>Acinetobacter</taxon>
    </lineage>
</organism>
<dbReference type="PATRIC" id="fig|1217698.3.peg.1422"/>
<proteinExistence type="predicted"/>
<dbReference type="GO" id="GO:0046872">
    <property type="term" value="F:metal ion binding"/>
    <property type="evidence" value="ECO:0007669"/>
    <property type="project" value="UniProtKB-KW"/>
</dbReference>
<evidence type="ECO:0000313" key="9">
    <source>
        <dbReference type="Proteomes" id="UP000652691"/>
    </source>
</evidence>
<evidence type="ECO:0000256" key="1">
    <source>
        <dbReference type="ARBA" id="ARBA00022714"/>
    </source>
</evidence>
<dbReference type="Proteomes" id="UP000652691">
    <property type="component" value="Unassembled WGS sequence"/>
</dbReference>
<dbReference type="Gene3D" id="2.102.10.10">
    <property type="entry name" value="Rieske [2Fe-2S] iron-sulphur domain"/>
    <property type="match status" value="1"/>
</dbReference>
<reference evidence="7" key="3">
    <citation type="submission" date="2024-03" db="EMBL/GenBank/DDBJ databases">
        <authorList>
            <person name="Sun Q."/>
            <person name="Sedlacek I."/>
        </authorList>
    </citation>
    <scope>NUCLEOTIDE SEQUENCE</scope>
    <source>
        <strain evidence="7">CCM 8635</strain>
    </source>
</reference>
<dbReference type="GO" id="GO:0051537">
    <property type="term" value="F:2 iron, 2 sulfur cluster binding"/>
    <property type="evidence" value="ECO:0007669"/>
    <property type="project" value="UniProtKB-KW"/>
</dbReference>
<dbReference type="GeneID" id="80104400"/>
<evidence type="ECO:0000313" key="7">
    <source>
        <dbReference type="EMBL" id="GGH35219.1"/>
    </source>
</evidence>
<dbReference type="InterPro" id="IPR036922">
    <property type="entry name" value="Rieske_2Fe-2S_sf"/>
</dbReference>
<dbReference type="Proteomes" id="UP000013200">
    <property type="component" value="Unassembled WGS sequence"/>
</dbReference>
<protein>
    <submittedName>
        <fullName evidence="7">Bifunctional 3-phenylpropionate/cinnamic acid dioxygenase ferredoxin subunit</fullName>
    </submittedName>
</protein>
<dbReference type="Pfam" id="PF00355">
    <property type="entry name" value="Rieske"/>
    <property type="match status" value="1"/>
</dbReference>
<name>N9R8J1_9GAMM</name>
<keyword evidence="1" id="KW-0001">2Fe-2S</keyword>
<evidence type="ECO:0000256" key="4">
    <source>
        <dbReference type="ARBA" id="ARBA00023014"/>
    </source>
</evidence>
<dbReference type="InterPro" id="IPR017941">
    <property type="entry name" value="Rieske_2Fe-2S"/>
</dbReference>
<dbReference type="STRING" id="1217698.F888_01475"/>